<dbReference type="SMART" id="SM00256">
    <property type="entry name" value="FBOX"/>
    <property type="match status" value="1"/>
</dbReference>
<dbReference type="Gene3D" id="1.20.1280.50">
    <property type="match status" value="1"/>
</dbReference>
<dbReference type="InterPro" id="IPR036047">
    <property type="entry name" value="F-box-like_dom_sf"/>
</dbReference>
<dbReference type="Gene3D" id="1.25.40.10">
    <property type="entry name" value="Tetratricopeptide repeat domain"/>
    <property type="match status" value="1"/>
</dbReference>
<dbReference type="PANTHER" id="PTHR22904">
    <property type="entry name" value="TPR REPEAT CONTAINING PROTEIN"/>
    <property type="match status" value="1"/>
</dbReference>
<organism evidence="5 6">
    <name type="scientific">Periconia digitata</name>
    <dbReference type="NCBI Taxonomy" id="1303443"/>
    <lineage>
        <taxon>Eukaryota</taxon>
        <taxon>Fungi</taxon>
        <taxon>Dikarya</taxon>
        <taxon>Ascomycota</taxon>
        <taxon>Pezizomycotina</taxon>
        <taxon>Dothideomycetes</taxon>
        <taxon>Pleosporomycetidae</taxon>
        <taxon>Pleosporales</taxon>
        <taxon>Massarineae</taxon>
        <taxon>Periconiaceae</taxon>
        <taxon>Periconia</taxon>
    </lineage>
</organism>
<dbReference type="PROSITE" id="PS50005">
    <property type="entry name" value="TPR"/>
    <property type="match status" value="1"/>
</dbReference>
<keyword evidence="2 3" id="KW-0802">TPR repeat</keyword>
<dbReference type="SUPFAM" id="SSF48452">
    <property type="entry name" value="TPR-like"/>
    <property type="match status" value="1"/>
</dbReference>
<dbReference type="AlphaFoldDB" id="A0A9W4URG1"/>
<evidence type="ECO:0000259" key="4">
    <source>
        <dbReference type="PROSITE" id="PS50181"/>
    </source>
</evidence>
<dbReference type="GO" id="GO:0051879">
    <property type="term" value="F:Hsp90 protein binding"/>
    <property type="evidence" value="ECO:0007669"/>
    <property type="project" value="TreeGrafter"/>
</dbReference>
<dbReference type="InterPro" id="IPR001810">
    <property type="entry name" value="F-box_dom"/>
</dbReference>
<evidence type="ECO:0000313" key="5">
    <source>
        <dbReference type="EMBL" id="CAI6339626.1"/>
    </source>
</evidence>
<comment type="caution">
    <text evidence="5">The sequence shown here is derived from an EMBL/GenBank/DDBJ whole genome shotgun (WGS) entry which is preliminary data.</text>
</comment>
<dbReference type="PANTHER" id="PTHR22904:SF523">
    <property type="entry name" value="STRESS-INDUCED-PHOSPHOPROTEIN 1"/>
    <property type="match status" value="1"/>
</dbReference>
<gene>
    <name evidence="5" type="ORF">PDIGIT_LOCUS12789</name>
</gene>
<accession>A0A9W4URG1</accession>
<keyword evidence="6" id="KW-1185">Reference proteome</keyword>
<dbReference type="SMART" id="SM00028">
    <property type="entry name" value="TPR"/>
    <property type="match status" value="3"/>
</dbReference>
<dbReference type="InterPro" id="IPR011990">
    <property type="entry name" value="TPR-like_helical_dom_sf"/>
</dbReference>
<dbReference type="Gene3D" id="3.80.10.10">
    <property type="entry name" value="Ribonuclease Inhibitor"/>
    <property type="match status" value="1"/>
</dbReference>
<evidence type="ECO:0000256" key="2">
    <source>
        <dbReference type="ARBA" id="ARBA00022803"/>
    </source>
</evidence>
<reference evidence="5" key="1">
    <citation type="submission" date="2023-01" db="EMBL/GenBank/DDBJ databases">
        <authorList>
            <person name="Van Ghelder C."/>
            <person name="Rancurel C."/>
        </authorList>
    </citation>
    <scope>NUCLEOTIDE SEQUENCE</scope>
    <source>
        <strain evidence="5">CNCM I-4278</strain>
    </source>
</reference>
<protein>
    <recommendedName>
        <fullName evidence="4">F-box domain-containing protein</fullName>
    </recommendedName>
</protein>
<proteinExistence type="predicted"/>
<dbReference type="OrthoDB" id="629492at2759"/>
<dbReference type="PROSITE" id="PS50181">
    <property type="entry name" value="FBOX"/>
    <property type="match status" value="1"/>
</dbReference>
<dbReference type="EMBL" id="CAOQHR010000009">
    <property type="protein sequence ID" value="CAI6339626.1"/>
    <property type="molecule type" value="Genomic_DNA"/>
</dbReference>
<dbReference type="SUPFAM" id="SSF52047">
    <property type="entry name" value="RNI-like"/>
    <property type="match status" value="1"/>
</dbReference>
<dbReference type="Pfam" id="PF12937">
    <property type="entry name" value="F-box-like"/>
    <property type="match status" value="1"/>
</dbReference>
<evidence type="ECO:0000256" key="1">
    <source>
        <dbReference type="ARBA" id="ARBA00022737"/>
    </source>
</evidence>
<feature type="domain" description="F-box" evidence="4">
    <location>
        <begin position="133"/>
        <end position="180"/>
    </location>
</feature>
<dbReference type="InterPro" id="IPR019734">
    <property type="entry name" value="TPR_rpt"/>
</dbReference>
<feature type="repeat" description="TPR" evidence="3">
    <location>
        <begin position="7"/>
        <end position="40"/>
    </location>
</feature>
<sequence length="605" mass="67176">MPRTTSAEDYQELGKTYYKQKQYAKALSAFSNGLEAAKVPTVSLYDYRAACHEKLADFTAAVKDGREAIRLNKRDVRGYLRTASALQKLNRMDAALGIYKYGMKNVPASHQDYKFLQKMHDNLTRKLSPPKAIDPFTILPVELVELILAYLPFRNIVNTLRVSKGWKHYITGRPNLWRDIDLSEASRPVSRGFMNKAVNYAERDVTRVALHKFHHTDMIPRIATACRNLREVEILSSPGMLSETFVQVARGAVGLKKFVVKPDITLDTITQIMSQRPTLEHVEFHSVIGKQVHVEWQGPFRQLHTIALNSDASRTLIGGRLFEQTPNLQNLSLTGWKYGFNFGSDLHPYPYNTIPALLTILEIKRIDLPIFPPLPPTLKRFVLHPSKPLFLPSDSSVLVEITPSGQAPITTVPAWHYAHISHLPHLTHLTLCEMGNLNPYFLQILLDRYKDPKEGGDASHPTANNGGAPLQHIWLCGVLDPAVSAALFSPTGLFAASPRILTPALQSLRLPSLPCTDDDIEDLVTMKPSVVDSLQVADVSSTKISGASLKMLVDAVPQLQFIKADNCRMVSSRDAVTYVEGKGVGISCKMNDGIGAGGGKKVRYG</sequence>
<dbReference type="SUPFAM" id="SSF81383">
    <property type="entry name" value="F-box domain"/>
    <property type="match status" value="1"/>
</dbReference>
<evidence type="ECO:0000313" key="6">
    <source>
        <dbReference type="Proteomes" id="UP001152607"/>
    </source>
</evidence>
<name>A0A9W4URG1_9PLEO</name>
<dbReference type="InterPro" id="IPR032675">
    <property type="entry name" value="LRR_dom_sf"/>
</dbReference>
<keyword evidence="1" id="KW-0677">Repeat</keyword>
<dbReference type="Proteomes" id="UP001152607">
    <property type="component" value="Unassembled WGS sequence"/>
</dbReference>
<evidence type="ECO:0000256" key="3">
    <source>
        <dbReference type="PROSITE-ProRule" id="PRU00339"/>
    </source>
</evidence>